<protein>
    <submittedName>
        <fullName evidence="1">Uncharacterized protein</fullName>
    </submittedName>
</protein>
<comment type="caution">
    <text evidence="1">The sequence shown here is derived from an EMBL/GenBank/DDBJ whole genome shotgun (WGS) entry which is preliminary data.</text>
</comment>
<name>A0A7J8CIQ3_ROUAE</name>
<dbReference type="EMBL" id="JACASE010000014">
    <property type="protein sequence ID" value="KAF6410740.1"/>
    <property type="molecule type" value="Genomic_DNA"/>
</dbReference>
<dbReference type="AlphaFoldDB" id="A0A7J8CIQ3"/>
<keyword evidence="2" id="KW-1185">Reference proteome</keyword>
<reference evidence="1 2" key="1">
    <citation type="journal article" date="2020" name="Nature">
        <title>Six reference-quality genomes reveal evolution of bat adaptations.</title>
        <authorList>
            <person name="Jebb D."/>
            <person name="Huang Z."/>
            <person name="Pippel M."/>
            <person name="Hughes G.M."/>
            <person name="Lavrichenko K."/>
            <person name="Devanna P."/>
            <person name="Winkler S."/>
            <person name="Jermiin L.S."/>
            <person name="Skirmuntt E.C."/>
            <person name="Katzourakis A."/>
            <person name="Burkitt-Gray L."/>
            <person name="Ray D.A."/>
            <person name="Sullivan K.A.M."/>
            <person name="Roscito J.G."/>
            <person name="Kirilenko B.M."/>
            <person name="Davalos L.M."/>
            <person name="Corthals A.P."/>
            <person name="Power M.L."/>
            <person name="Jones G."/>
            <person name="Ransome R.D."/>
            <person name="Dechmann D.K.N."/>
            <person name="Locatelli A.G."/>
            <person name="Puechmaille S.J."/>
            <person name="Fedrigo O."/>
            <person name="Jarvis E.D."/>
            <person name="Hiller M."/>
            <person name="Vernes S.C."/>
            <person name="Myers E.W."/>
            <person name="Teeling E.C."/>
        </authorList>
    </citation>
    <scope>NUCLEOTIDE SEQUENCE [LARGE SCALE GENOMIC DNA]</scope>
    <source>
        <strain evidence="1">MRouAeg1</strain>
        <tissue evidence="1">Muscle</tissue>
    </source>
</reference>
<sequence>MQKRRKKDRTEEEASEEGKNMKFLNKWCLSKSCLWPNCSDEKLIITGLELGNRRSRKMGHEHICATNARLLTQEAACQWCYRCFLSAEQRYKQSSDLCDSQLLGPSRFSEHMCPHCSSSSCQRLGVPHSSFPSTISSRYEAARAQGCC</sequence>
<accession>A0A7J8CIQ3</accession>
<gene>
    <name evidence="1" type="ORF">HJG63_009181</name>
</gene>
<evidence type="ECO:0000313" key="1">
    <source>
        <dbReference type="EMBL" id="KAF6410740.1"/>
    </source>
</evidence>
<organism evidence="1 2">
    <name type="scientific">Rousettus aegyptiacus</name>
    <name type="common">Egyptian fruit bat</name>
    <name type="synonym">Pteropus aegyptiacus</name>
    <dbReference type="NCBI Taxonomy" id="9407"/>
    <lineage>
        <taxon>Eukaryota</taxon>
        <taxon>Metazoa</taxon>
        <taxon>Chordata</taxon>
        <taxon>Craniata</taxon>
        <taxon>Vertebrata</taxon>
        <taxon>Euteleostomi</taxon>
        <taxon>Mammalia</taxon>
        <taxon>Eutheria</taxon>
        <taxon>Laurasiatheria</taxon>
        <taxon>Chiroptera</taxon>
        <taxon>Yinpterochiroptera</taxon>
        <taxon>Pteropodoidea</taxon>
        <taxon>Pteropodidae</taxon>
        <taxon>Rousettinae</taxon>
        <taxon>Rousettus</taxon>
    </lineage>
</organism>
<dbReference type="Proteomes" id="UP000593571">
    <property type="component" value="Unassembled WGS sequence"/>
</dbReference>
<evidence type="ECO:0000313" key="2">
    <source>
        <dbReference type="Proteomes" id="UP000593571"/>
    </source>
</evidence>
<proteinExistence type="predicted"/>